<protein>
    <submittedName>
        <fullName evidence="1">Capsid protein</fullName>
    </submittedName>
</protein>
<comment type="caution">
    <text evidence="1">The sequence shown here is derived from an EMBL/GenBank/DDBJ whole genome shotgun (WGS) entry which is preliminary data.</text>
</comment>
<organism evidence="1 2">
    <name type="scientific">Helicobacter pylori</name>
    <name type="common">Campylobacter pylori</name>
    <dbReference type="NCBI Taxonomy" id="210"/>
    <lineage>
        <taxon>Bacteria</taxon>
        <taxon>Pseudomonadati</taxon>
        <taxon>Campylobacterota</taxon>
        <taxon>Epsilonproteobacteria</taxon>
        <taxon>Campylobacterales</taxon>
        <taxon>Helicobacteraceae</taxon>
        <taxon>Helicobacter</taxon>
    </lineage>
</organism>
<name>A0A3N5CES6_HELPX</name>
<dbReference type="EMBL" id="RPFT01000012">
    <property type="protein sequence ID" value="RPF67724.1"/>
    <property type="molecule type" value="Genomic_DNA"/>
</dbReference>
<dbReference type="Proteomes" id="UP000275263">
    <property type="component" value="Unassembled WGS sequence"/>
</dbReference>
<dbReference type="AlphaFoldDB" id="A0A3N5CES6"/>
<sequence length="21" mass="2435">MRKLFIPLLLFSTLEANEKNG</sequence>
<reference evidence="1 2" key="1">
    <citation type="journal article" date="2017" name="Gut Pathog.">
        <title>Mycobacterium avium subsp. paratuberculosis and associated risk factors for inflammatory bowel disease in Iranian patients.</title>
        <authorList>
            <person name="Zamani S."/>
            <person name="Zali M.R."/>
            <person name="Aghdaei H.A."/>
            <person name="Sechi L.A."/>
            <person name="Niegowska M."/>
            <person name="Caggiu E."/>
            <person name="Keshavarz R."/>
            <person name="Mosavari N."/>
            <person name="Feizabadi M.M."/>
        </authorList>
    </citation>
    <scope>NUCLEOTIDE SEQUENCE [LARGE SCALE GENOMIC DNA]</scope>
    <source>
        <strain evidence="1 2">1057</strain>
    </source>
</reference>
<feature type="non-terminal residue" evidence="1">
    <location>
        <position position="21"/>
    </location>
</feature>
<accession>A0A3N5CES6</accession>
<gene>
    <name evidence="1" type="ORF">EGW01_05715</name>
</gene>
<evidence type="ECO:0000313" key="1">
    <source>
        <dbReference type="EMBL" id="RPF67724.1"/>
    </source>
</evidence>
<proteinExistence type="predicted"/>
<evidence type="ECO:0000313" key="2">
    <source>
        <dbReference type="Proteomes" id="UP000275263"/>
    </source>
</evidence>